<evidence type="ECO:0000259" key="2">
    <source>
        <dbReference type="PROSITE" id="PS50011"/>
    </source>
</evidence>
<dbReference type="PANTHER" id="PTHR12984:SF6">
    <property type="entry name" value="SCY1-LIKE PROTEIN 2"/>
    <property type="match status" value="1"/>
</dbReference>
<dbReference type="PROSITE" id="PS50011">
    <property type="entry name" value="PROTEIN_KINASE_DOM"/>
    <property type="match status" value="1"/>
</dbReference>
<dbReference type="SUPFAM" id="SSF48371">
    <property type="entry name" value="ARM repeat"/>
    <property type="match status" value="1"/>
</dbReference>
<evidence type="ECO:0000313" key="3">
    <source>
        <dbReference type="EMBL" id="KAF9891278.1"/>
    </source>
</evidence>
<dbReference type="Gene3D" id="1.25.10.10">
    <property type="entry name" value="Leucine-rich Repeat Variant"/>
    <property type="match status" value="1"/>
</dbReference>
<sequence length="919" mass="99487">MFSSALKSLSSNISANYQISPHPTVISGPWKIHDGKKKSTGTPASVFIFDKKTLDSRSSGLGSRSNSSAKKAHEDVVERLKREAGNLARLRHPSILQVLEPVEETRNGGLMFATEQITASLAGLLQDKDMQESNSRVGPRTSRYMIEEPDGTRRRRDLEIDELEIQKGLLQVAKGLEFLHESAGLVHGNLNPEAIYVNAKSDWKISGLGFAGPPNSTETRSSLPPLALSEVLYQDPRLPQSVQMNLDYTSPDFALDSNVTTSADLFSLGLIIIALYNSPHASPLQAHANLNSYKKLLSSPSTTPAQGNNFLCSGSIPKDLVNHVLPRLITRRVAQRLNAREFQQSQYFDNILVSTIRFLESLPAKNPNEKSQFMRGLQRVLPDFPVSILERKVLGALLEEMKDRELLPLILQNVFLILQRIPNARRTLPEKVIPHLKEVFPTGKGAHNERDSKRDAGLMVVLDNMNIVAENCSGQEFKDDILPLMRLGLDSPTHSLVDGAIKCLAVILPVLDFSTVKNDVFPPIAATFSRTSSLGIKVRCLEAFAVLCGGSAEKEEALEDDLTGMVQKNKPQSVKSSILDKYTIQEKLVPSLKAIKTKEPAVMMAALSVFRQVGTIADSDFLALDVLPILWSFSLGPLLNLQQFGQFMSLIKSISSKIESEQTKKLQELSSGGESGGFQNGTGSSGVPSSSAQSDMNSTRNNFERLVLGRNSGASNNQESDPWGDLVSEAAATPASAQRPSSAAFNWSSNAATPVGRVEATSRQTNPSVRSITPDYNLNAFPSLEPGSRQKSPTVPAFPTLQPSSSGSWGMPRDTSNQRLSQGINNMPSPSSGAFASMKTTGNTMSPQSSTPNYSSFAIPPPPSSQVSMGTLANTNSGLGSTARAPSFAGNPTPNSAFNNNATQSRAPSQGLDKYESLL</sequence>
<feature type="region of interest" description="Disordered" evidence="1">
    <location>
        <begin position="756"/>
        <end position="919"/>
    </location>
</feature>
<keyword evidence="4" id="KW-1185">Reference proteome</keyword>
<dbReference type="InterPro" id="IPR011989">
    <property type="entry name" value="ARM-like"/>
</dbReference>
<dbReference type="InterPro" id="IPR051177">
    <property type="entry name" value="CIK-Related_Protein"/>
</dbReference>
<dbReference type="InterPro" id="IPR000719">
    <property type="entry name" value="Prot_kinase_dom"/>
</dbReference>
<reference evidence="3" key="2">
    <citation type="submission" date="2020-02" db="EMBL/GenBank/DDBJ databases">
        <authorList>
            <person name="Gilchrist C.L.M."/>
            <person name="Chooi Y.-H."/>
        </authorList>
    </citation>
    <scope>NUCLEOTIDE SEQUENCE</scope>
    <source>
        <strain evidence="3">MST-FP2251</strain>
    </source>
</reference>
<feature type="compositionally biased region" description="Gly residues" evidence="1">
    <location>
        <begin position="673"/>
        <end position="684"/>
    </location>
</feature>
<proteinExistence type="predicted"/>
<dbReference type="EMBL" id="VCAU01000020">
    <property type="protein sequence ID" value="KAF9891278.1"/>
    <property type="molecule type" value="Genomic_DNA"/>
</dbReference>
<name>A0AAD4CRU6_ASPNN</name>
<feature type="compositionally biased region" description="Low complexity" evidence="1">
    <location>
        <begin position="685"/>
        <end position="694"/>
    </location>
</feature>
<accession>A0AAD4CRU6</accession>
<dbReference type="AlphaFoldDB" id="A0AAD4CRU6"/>
<dbReference type="Gene3D" id="1.10.510.10">
    <property type="entry name" value="Transferase(Phosphotransferase) domain 1"/>
    <property type="match status" value="1"/>
</dbReference>
<feature type="compositionally biased region" description="Polar residues" evidence="1">
    <location>
        <begin position="801"/>
        <end position="856"/>
    </location>
</feature>
<feature type="compositionally biased region" description="Polar residues" evidence="1">
    <location>
        <begin position="890"/>
        <end position="908"/>
    </location>
</feature>
<protein>
    <recommendedName>
        <fullName evidence="2">Protein kinase domain-containing protein</fullName>
    </recommendedName>
</protein>
<organism evidence="3 4">
    <name type="scientific">Aspergillus nanangensis</name>
    <dbReference type="NCBI Taxonomy" id="2582783"/>
    <lineage>
        <taxon>Eukaryota</taxon>
        <taxon>Fungi</taxon>
        <taxon>Dikarya</taxon>
        <taxon>Ascomycota</taxon>
        <taxon>Pezizomycotina</taxon>
        <taxon>Eurotiomycetes</taxon>
        <taxon>Eurotiomycetidae</taxon>
        <taxon>Eurotiales</taxon>
        <taxon>Aspergillaceae</taxon>
        <taxon>Aspergillus</taxon>
        <taxon>Aspergillus subgen. Circumdati</taxon>
    </lineage>
</organism>
<dbReference type="InterPro" id="IPR016024">
    <property type="entry name" value="ARM-type_fold"/>
</dbReference>
<dbReference type="Pfam" id="PF00069">
    <property type="entry name" value="Pkinase"/>
    <property type="match status" value="1"/>
</dbReference>
<dbReference type="Gene3D" id="3.30.200.20">
    <property type="entry name" value="Phosphorylase Kinase, domain 1"/>
    <property type="match status" value="1"/>
</dbReference>
<reference evidence="3" key="1">
    <citation type="journal article" date="2019" name="Beilstein J. Org. Chem.">
        <title>Nanangenines: drimane sesquiterpenoids as the dominant metabolite cohort of a novel Australian fungus, Aspergillus nanangensis.</title>
        <authorList>
            <person name="Lacey H.J."/>
            <person name="Gilchrist C.L.M."/>
            <person name="Crombie A."/>
            <person name="Kalaitzis J.A."/>
            <person name="Vuong D."/>
            <person name="Rutledge P.J."/>
            <person name="Turner P."/>
            <person name="Pitt J.I."/>
            <person name="Lacey E."/>
            <person name="Chooi Y.H."/>
            <person name="Piggott A.M."/>
        </authorList>
    </citation>
    <scope>NUCLEOTIDE SEQUENCE</scope>
    <source>
        <strain evidence="3">MST-FP2251</strain>
    </source>
</reference>
<dbReference type="PANTHER" id="PTHR12984">
    <property type="entry name" value="SCY1-RELATED S/T PROTEIN KINASE-LIKE"/>
    <property type="match status" value="1"/>
</dbReference>
<evidence type="ECO:0000313" key="4">
    <source>
        <dbReference type="Proteomes" id="UP001194746"/>
    </source>
</evidence>
<dbReference type="Proteomes" id="UP001194746">
    <property type="component" value="Unassembled WGS sequence"/>
</dbReference>
<dbReference type="GO" id="GO:0005524">
    <property type="term" value="F:ATP binding"/>
    <property type="evidence" value="ECO:0007669"/>
    <property type="project" value="InterPro"/>
</dbReference>
<feature type="compositionally biased region" description="Polar residues" evidence="1">
    <location>
        <begin position="761"/>
        <end position="776"/>
    </location>
</feature>
<dbReference type="InterPro" id="IPR011009">
    <property type="entry name" value="Kinase-like_dom_sf"/>
</dbReference>
<dbReference type="GO" id="GO:0004672">
    <property type="term" value="F:protein kinase activity"/>
    <property type="evidence" value="ECO:0007669"/>
    <property type="project" value="InterPro"/>
</dbReference>
<dbReference type="CDD" id="cd14011">
    <property type="entry name" value="PK_SCY1_like"/>
    <property type="match status" value="1"/>
</dbReference>
<dbReference type="SUPFAM" id="SSF56112">
    <property type="entry name" value="Protein kinase-like (PK-like)"/>
    <property type="match status" value="1"/>
</dbReference>
<feature type="region of interest" description="Disordered" evidence="1">
    <location>
        <begin position="665"/>
        <end position="698"/>
    </location>
</feature>
<comment type="caution">
    <text evidence="3">The sequence shown here is derived from an EMBL/GenBank/DDBJ whole genome shotgun (WGS) entry which is preliminary data.</text>
</comment>
<feature type="domain" description="Protein kinase" evidence="2">
    <location>
        <begin position="32"/>
        <end position="348"/>
    </location>
</feature>
<gene>
    <name evidence="3" type="ORF">FE257_004842</name>
</gene>
<evidence type="ECO:0000256" key="1">
    <source>
        <dbReference type="SAM" id="MobiDB-lite"/>
    </source>
</evidence>
<feature type="compositionally biased region" description="Polar residues" evidence="1">
    <location>
        <begin position="865"/>
        <end position="880"/>
    </location>
</feature>
<dbReference type="SMART" id="SM00220">
    <property type="entry name" value="S_TKc"/>
    <property type="match status" value="1"/>
</dbReference>